<keyword evidence="11" id="KW-1015">Disulfide bond</keyword>
<proteinExistence type="predicted"/>
<evidence type="ECO:0000256" key="13">
    <source>
        <dbReference type="ARBA" id="ARBA00023288"/>
    </source>
</evidence>
<keyword evidence="17" id="KW-1185">Reference proteome</keyword>
<dbReference type="Proteomes" id="UP000694620">
    <property type="component" value="Chromosome 7"/>
</dbReference>
<reference evidence="16" key="1">
    <citation type="submission" date="2021-06" db="EMBL/GenBank/DDBJ databases">
        <authorList>
            <consortium name="Wellcome Sanger Institute Data Sharing"/>
        </authorList>
    </citation>
    <scope>NUCLEOTIDE SEQUENCE [LARGE SCALE GENOMIC DNA]</scope>
</reference>
<evidence type="ECO:0000313" key="17">
    <source>
        <dbReference type="Proteomes" id="UP000694620"/>
    </source>
</evidence>
<keyword evidence="5" id="KW-0945">Host-virus interaction</keyword>
<name>A0A8C4SGI9_ERPCA</name>
<sequence length="526" mass="59034">MSICILWTMIFFPVLQLTFQIGKTASFQIDFCSIAPCGSSGQDKWRLSEKYVCVTRPRYKTDLNSSFSLSECSSWSDVFANTGDQDWGYNPWEAQEHDLKTRFSIIKSRFTPIHECKVETCNPLIITIKDCSYHDKGTYILGAYVSGTDLLGKFIIQVTETQPALISPSSNIPATPPPDDLPSQPIIPLNITTLSSTFSIETGYGDQNRWLQWVLYSARQINQSDCYACATARPHLATTPFPLTDPSEPTGLPCLLYIFTTAFPPTDPKCHTLNTLFPPIQPITPPMFRPYIGNYTCFTRAAPKKNAVFLASFANFSLHGPGVYIDSIGVPRGVPNKFKAGDQVAAGFESLFPIITINKNVDWINYLYYNQQRFLNFTKEAVEGIHEQLDKTSLMTWQNRGVCAMFGDACCTYIPNNTALDGSITRALAGLTALSLELAENSGIDTPLDEWFISTFGSWGQWFKSIFVSLLVALTVILFICCCGIPLIRYFIQKFFTASITKAYFLHTERMHLLPQCKEIKRILLI</sequence>
<keyword evidence="6 14" id="KW-0812">Transmembrane</keyword>
<dbReference type="PANTHER" id="PTHR10424:SF81">
    <property type="entry name" value="ERVV2 PROTEIN"/>
    <property type="match status" value="1"/>
</dbReference>
<organism evidence="16 17">
    <name type="scientific">Erpetoichthys calabaricus</name>
    <name type="common">Rope fish</name>
    <name type="synonym">Calamoichthys calabaricus</name>
    <dbReference type="NCBI Taxonomy" id="27687"/>
    <lineage>
        <taxon>Eukaryota</taxon>
        <taxon>Metazoa</taxon>
        <taxon>Chordata</taxon>
        <taxon>Craniata</taxon>
        <taxon>Vertebrata</taxon>
        <taxon>Euteleostomi</taxon>
        <taxon>Actinopterygii</taxon>
        <taxon>Polypteriformes</taxon>
        <taxon>Polypteridae</taxon>
        <taxon>Erpetoichthys</taxon>
    </lineage>
</organism>
<evidence type="ECO:0000256" key="14">
    <source>
        <dbReference type="SAM" id="Phobius"/>
    </source>
</evidence>
<evidence type="ECO:0000256" key="1">
    <source>
        <dbReference type="ARBA" id="ARBA00004402"/>
    </source>
</evidence>
<evidence type="ECO:0000256" key="11">
    <source>
        <dbReference type="ARBA" id="ARBA00023157"/>
    </source>
</evidence>
<dbReference type="SUPFAM" id="SSF58069">
    <property type="entry name" value="Virus ectodomain"/>
    <property type="match status" value="1"/>
</dbReference>
<keyword evidence="8 14" id="KW-1133">Transmembrane helix</keyword>
<evidence type="ECO:0000256" key="3">
    <source>
        <dbReference type="ARBA" id="ARBA00004563"/>
    </source>
</evidence>
<dbReference type="InterPro" id="IPR018154">
    <property type="entry name" value="TLV/ENV_coat_polyprotein"/>
</dbReference>
<evidence type="ECO:0000256" key="2">
    <source>
        <dbReference type="ARBA" id="ARBA00004531"/>
    </source>
</evidence>
<keyword evidence="7" id="KW-1043">Host membrane</keyword>
<feature type="chain" id="PRO_5034555869" evidence="15">
    <location>
        <begin position="27"/>
        <end position="526"/>
    </location>
</feature>
<evidence type="ECO:0000256" key="10">
    <source>
        <dbReference type="ARBA" id="ARBA00023139"/>
    </source>
</evidence>
<keyword evidence="10" id="KW-0564">Palmitate</keyword>
<evidence type="ECO:0000256" key="4">
    <source>
        <dbReference type="ARBA" id="ARBA00022511"/>
    </source>
</evidence>
<evidence type="ECO:0000256" key="8">
    <source>
        <dbReference type="ARBA" id="ARBA00022989"/>
    </source>
</evidence>
<protein>
    <submittedName>
        <fullName evidence="16">Uncharacterized protein</fullName>
    </submittedName>
</protein>
<comment type="subcellular location">
    <subcellularLocation>
        <location evidence="1">Host cell membrane</location>
        <topology evidence="1">Single-pass type I membrane protein</topology>
    </subcellularLocation>
    <subcellularLocation>
        <location evidence="2">Host endomembrane system</location>
        <topology evidence="2">Peripheral membrane protein</topology>
    </subcellularLocation>
    <subcellularLocation>
        <location evidence="3">Virion membrane</location>
        <topology evidence="3">Single-pass type I membrane protein</topology>
    </subcellularLocation>
</comment>
<accession>A0A8C4SGI9</accession>
<keyword evidence="13" id="KW-0449">Lipoprotein</keyword>
<keyword evidence="9 14" id="KW-0472">Membrane</keyword>
<dbReference type="Ensembl" id="ENSECRT00000017235.1">
    <property type="protein sequence ID" value="ENSECRP00000016935.1"/>
    <property type="gene ID" value="ENSECRG00000011232.1"/>
</dbReference>
<reference evidence="16" key="3">
    <citation type="submission" date="2025-09" db="UniProtKB">
        <authorList>
            <consortium name="Ensembl"/>
        </authorList>
    </citation>
    <scope>IDENTIFICATION</scope>
</reference>
<keyword evidence="15" id="KW-0732">Signal</keyword>
<reference evidence="16" key="2">
    <citation type="submission" date="2025-08" db="UniProtKB">
        <authorList>
            <consortium name="Ensembl"/>
        </authorList>
    </citation>
    <scope>IDENTIFICATION</scope>
</reference>
<feature type="signal peptide" evidence="15">
    <location>
        <begin position="1"/>
        <end position="26"/>
    </location>
</feature>
<dbReference type="PANTHER" id="PTHR10424">
    <property type="entry name" value="VIRAL ENVELOPE PROTEIN"/>
    <property type="match status" value="1"/>
</dbReference>
<keyword evidence="12" id="KW-0325">Glycoprotein</keyword>
<dbReference type="GeneTree" id="ENSGT00530000064449"/>
<evidence type="ECO:0000256" key="15">
    <source>
        <dbReference type="SAM" id="SignalP"/>
    </source>
</evidence>
<evidence type="ECO:0000256" key="12">
    <source>
        <dbReference type="ARBA" id="ARBA00023180"/>
    </source>
</evidence>
<keyword evidence="4" id="KW-1032">Host cell membrane</keyword>
<feature type="transmembrane region" description="Helical" evidence="14">
    <location>
        <begin position="466"/>
        <end position="492"/>
    </location>
</feature>
<evidence type="ECO:0000256" key="6">
    <source>
        <dbReference type="ARBA" id="ARBA00022692"/>
    </source>
</evidence>
<dbReference type="Gene3D" id="1.10.287.210">
    <property type="match status" value="1"/>
</dbReference>
<dbReference type="AlphaFoldDB" id="A0A8C4SGI9"/>
<evidence type="ECO:0000256" key="7">
    <source>
        <dbReference type="ARBA" id="ARBA00022870"/>
    </source>
</evidence>
<evidence type="ECO:0000313" key="16">
    <source>
        <dbReference type="Ensembl" id="ENSECRP00000016935.1"/>
    </source>
</evidence>
<evidence type="ECO:0000256" key="9">
    <source>
        <dbReference type="ARBA" id="ARBA00023136"/>
    </source>
</evidence>
<evidence type="ECO:0000256" key="5">
    <source>
        <dbReference type="ARBA" id="ARBA00022581"/>
    </source>
</evidence>